<organism evidence="1 2">
    <name type="scientific">Saccoglossus kowalevskii</name>
    <name type="common">Acorn worm</name>
    <dbReference type="NCBI Taxonomy" id="10224"/>
    <lineage>
        <taxon>Eukaryota</taxon>
        <taxon>Metazoa</taxon>
        <taxon>Hemichordata</taxon>
        <taxon>Enteropneusta</taxon>
        <taxon>Harrimaniidae</taxon>
        <taxon>Saccoglossus</taxon>
    </lineage>
</organism>
<dbReference type="SUPFAM" id="SSF49785">
    <property type="entry name" value="Galactose-binding domain-like"/>
    <property type="match status" value="1"/>
</dbReference>
<evidence type="ECO:0000313" key="1">
    <source>
        <dbReference type="Proteomes" id="UP000694865"/>
    </source>
</evidence>
<protein>
    <submittedName>
        <fullName evidence="2">Fucolectin-1-like</fullName>
    </submittedName>
</protein>
<dbReference type="PANTHER" id="PTHR45713:SF6">
    <property type="entry name" value="F5_8 TYPE C DOMAIN-CONTAINING PROTEIN"/>
    <property type="match status" value="1"/>
</dbReference>
<proteinExistence type="predicted"/>
<dbReference type="GeneID" id="102809115"/>
<evidence type="ECO:0000313" key="2">
    <source>
        <dbReference type="RefSeq" id="XP_006824434.1"/>
    </source>
</evidence>
<dbReference type="PANTHER" id="PTHR45713">
    <property type="entry name" value="FTP DOMAIN-CONTAINING PROTEIN"/>
    <property type="match status" value="1"/>
</dbReference>
<dbReference type="Proteomes" id="UP000694865">
    <property type="component" value="Unplaced"/>
</dbReference>
<keyword evidence="1" id="KW-1185">Reference proteome</keyword>
<sequence>MDCCSSKLANAEVHIGDSETVDDNKLCGARLTKRDVLDQETVEVVCNCPNAVMGRYVSIQLKEVVQVLSLCEVEVYVLL</sequence>
<gene>
    <name evidence="2" type="primary">LOC102809115</name>
</gene>
<dbReference type="InterPro" id="IPR008979">
    <property type="entry name" value="Galactose-bd-like_sf"/>
</dbReference>
<dbReference type="InterPro" id="IPR051941">
    <property type="entry name" value="BG_Antigen-Binding_Lectin"/>
</dbReference>
<dbReference type="Gene3D" id="2.60.120.260">
    <property type="entry name" value="Galactose-binding domain-like"/>
    <property type="match status" value="1"/>
</dbReference>
<name>A0ABM0MWP3_SACKO</name>
<accession>A0ABM0MWP3</accession>
<dbReference type="RefSeq" id="XP_006824434.1">
    <property type="nucleotide sequence ID" value="XM_006824371.1"/>
</dbReference>
<reference evidence="2" key="1">
    <citation type="submission" date="2025-08" db="UniProtKB">
        <authorList>
            <consortium name="RefSeq"/>
        </authorList>
    </citation>
    <scope>IDENTIFICATION</scope>
    <source>
        <tissue evidence="2">Testes</tissue>
    </source>
</reference>